<dbReference type="PANTHER" id="PTHR46268">
    <property type="entry name" value="STRESS RESPONSE PROTEIN NHAX"/>
    <property type="match status" value="1"/>
</dbReference>
<evidence type="ECO:0000256" key="1">
    <source>
        <dbReference type="ARBA" id="ARBA00008791"/>
    </source>
</evidence>
<dbReference type="PIRSF" id="PIRSF006276">
    <property type="entry name" value="UspA"/>
    <property type="match status" value="1"/>
</dbReference>
<dbReference type="GO" id="GO:0005737">
    <property type="term" value="C:cytoplasm"/>
    <property type="evidence" value="ECO:0007669"/>
    <property type="project" value="UniProtKB-SubCell"/>
</dbReference>
<dbReference type="RefSeq" id="WP_067723511.1">
    <property type="nucleotide sequence ID" value="NZ_JABERG010000001.1"/>
</dbReference>
<dbReference type="InterPro" id="IPR006015">
    <property type="entry name" value="Universal_stress_UspA"/>
</dbReference>
<dbReference type="EMBL" id="JABERL010000029">
    <property type="protein sequence ID" value="NNH78269.1"/>
    <property type="molecule type" value="Genomic_DNA"/>
</dbReference>
<accession>A0A7Y2WJ45</accession>
<evidence type="ECO:0000313" key="8">
    <source>
        <dbReference type="Proteomes" id="UP000291380"/>
    </source>
</evidence>
<dbReference type="Gene3D" id="3.40.50.620">
    <property type="entry name" value="HUPs"/>
    <property type="match status" value="1"/>
</dbReference>
<evidence type="ECO:0000256" key="2">
    <source>
        <dbReference type="PIRNR" id="PIRNR006276"/>
    </source>
</evidence>
<accession>A0A4R0ELE9</accession>
<sequence>MGYQHILLAVDDSPIAIAAADQTILLAKALGSKVTIASVVVIDPLTSVSFYKSVPGITDYYMEAKAHAKNILAELGLKFTNLGIETHTKLLSGQSPSEAITKLADELNVDLIVVGSHGRTGFKKAFLGSMAQEILTSSHVPVLVVKHTK</sequence>
<dbReference type="Proteomes" id="UP000546536">
    <property type="component" value="Unassembled WGS sequence"/>
</dbReference>
<dbReference type="Proteomes" id="UP000291380">
    <property type="component" value="Unassembled WGS sequence"/>
</dbReference>
<reference evidence="7 8" key="1">
    <citation type="submission" date="2019-02" db="EMBL/GenBank/DDBJ databases">
        <title>High diversity of culturable Acinetobacter species in natural soil and water ecosystems.</title>
        <authorList>
            <person name="Radolfova-Krizova L."/>
            <person name="Nemec A."/>
        </authorList>
    </citation>
    <scope>NUCLEOTIDE SEQUENCE [LARGE SCALE GENOMIC DNA]</scope>
    <source>
        <strain evidence="7 8">ANC 4281</strain>
    </source>
</reference>
<dbReference type="OrthoDB" id="9792500at2"/>
<feature type="domain" description="UspA" evidence="3">
    <location>
        <begin position="3"/>
        <end position="146"/>
    </location>
</feature>
<evidence type="ECO:0000313" key="5">
    <source>
        <dbReference type="EMBL" id="NNH78269.1"/>
    </source>
</evidence>
<protein>
    <recommendedName>
        <fullName evidence="2">Universal stress protein</fullName>
    </recommendedName>
</protein>
<gene>
    <name evidence="7" type="ORF">E0H85_10890</name>
    <name evidence="4" type="ORF">HLH11_07875</name>
    <name evidence="6" type="ORF">HLH13_01335</name>
    <name evidence="5" type="ORF">HLH17_11430</name>
</gene>
<evidence type="ECO:0000313" key="4">
    <source>
        <dbReference type="EMBL" id="NNH38572.1"/>
    </source>
</evidence>
<evidence type="ECO:0000313" key="10">
    <source>
        <dbReference type="Proteomes" id="UP000546536"/>
    </source>
</evidence>
<dbReference type="PRINTS" id="PR01438">
    <property type="entry name" value="UNVRSLSTRESS"/>
</dbReference>
<proteinExistence type="inferred from homology"/>
<keyword evidence="2" id="KW-0963">Cytoplasm</keyword>
<dbReference type="Proteomes" id="UP000532147">
    <property type="component" value="Unassembled WGS sequence"/>
</dbReference>
<dbReference type="Pfam" id="PF00582">
    <property type="entry name" value="Usp"/>
    <property type="match status" value="1"/>
</dbReference>
<keyword evidence="10" id="KW-1185">Reference proteome</keyword>
<name>A0A241VJ33_9GAMM</name>
<organism evidence="7 8">
    <name type="scientific">Acinetobacter terrae</name>
    <dbReference type="NCBI Taxonomy" id="2731247"/>
    <lineage>
        <taxon>Bacteria</taxon>
        <taxon>Pseudomonadati</taxon>
        <taxon>Pseudomonadota</taxon>
        <taxon>Gammaproteobacteria</taxon>
        <taxon>Moraxellales</taxon>
        <taxon>Moraxellaceae</taxon>
        <taxon>Acinetobacter</taxon>
        <taxon>Acinetobacter Taxon 24</taxon>
    </lineage>
</organism>
<dbReference type="EMBL" id="SJOA01000013">
    <property type="protein sequence ID" value="TCB58204.1"/>
    <property type="molecule type" value="Genomic_DNA"/>
</dbReference>
<dbReference type="PANTHER" id="PTHR46268:SF15">
    <property type="entry name" value="UNIVERSAL STRESS PROTEIN HP_0031"/>
    <property type="match status" value="1"/>
</dbReference>
<dbReference type="SUPFAM" id="SSF52402">
    <property type="entry name" value="Adenine nucleotide alpha hydrolases-like"/>
    <property type="match status" value="1"/>
</dbReference>
<dbReference type="EMBL" id="JABERG010000001">
    <property type="protein sequence ID" value="NNH86374.1"/>
    <property type="molecule type" value="Genomic_DNA"/>
</dbReference>
<reference evidence="9 10" key="2">
    <citation type="submission" date="2020-04" db="EMBL/GenBank/DDBJ databases">
        <title>Acinetobacter Taxon 24.</title>
        <authorList>
            <person name="Nemec A."/>
            <person name="Radolfova-Krizova L."/>
            <person name="Higgins P.G."/>
            <person name="Spanelova P."/>
        </authorList>
    </citation>
    <scope>NUCLEOTIDE SEQUENCE [LARGE SCALE GENOMIC DNA]</scope>
    <source>
        <strain evidence="6 10">ANC 4279</strain>
        <strain evidence="4 9">ANC 4280</strain>
        <strain evidence="5 11">ANC 5380</strain>
    </source>
</reference>
<evidence type="ECO:0000313" key="6">
    <source>
        <dbReference type="EMBL" id="NNH86374.1"/>
    </source>
</evidence>
<accession>A0A7Y2RGL8</accession>
<dbReference type="Proteomes" id="UP000569202">
    <property type="component" value="Unassembled WGS sequence"/>
</dbReference>
<dbReference type="InterPro" id="IPR014729">
    <property type="entry name" value="Rossmann-like_a/b/a_fold"/>
</dbReference>
<dbReference type="AlphaFoldDB" id="A0A241VJ33"/>
<dbReference type="InterPro" id="IPR006016">
    <property type="entry name" value="UspA"/>
</dbReference>
<evidence type="ECO:0000259" key="3">
    <source>
        <dbReference type="Pfam" id="PF00582"/>
    </source>
</evidence>
<comment type="subcellular location">
    <subcellularLocation>
        <location evidence="2">Cytoplasm</location>
    </subcellularLocation>
</comment>
<dbReference type="EMBL" id="JABERH010000017">
    <property type="protein sequence ID" value="NNH38572.1"/>
    <property type="molecule type" value="Genomic_DNA"/>
</dbReference>
<comment type="caution">
    <text evidence="7">The sequence shown here is derived from an EMBL/GenBank/DDBJ whole genome shotgun (WGS) entry which is preliminary data.</text>
</comment>
<accession>A0A241VJ33</accession>
<evidence type="ECO:0000313" key="7">
    <source>
        <dbReference type="EMBL" id="TCB58204.1"/>
    </source>
</evidence>
<dbReference type="CDD" id="cd00293">
    <property type="entry name" value="USP-like"/>
    <property type="match status" value="1"/>
</dbReference>
<comment type="similarity">
    <text evidence="1 2">Belongs to the universal stress protein A family.</text>
</comment>
<evidence type="ECO:0000313" key="11">
    <source>
        <dbReference type="Proteomes" id="UP000569202"/>
    </source>
</evidence>
<evidence type="ECO:0000313" key="9">
    <source>
        <dbReference type="Proteomes" id="UP000532147"/>
    </source>
</evidence>